<feature type="transmembrane region" description="Helical" evidence="7">
    <location>
        <begin position="302"/>
        <end position="321"/>
    </location>
</feature>
<dbReference type="InterPro" id="IPR035906">
    <property type="entry name" value="MetI-like_sf"/>
</dbReference>
<feature type="domain" description="ABC transmembrane type-1" evidence="9">
    <location>
        <begin position="131"/>
        <end position="321"/>
    </location>
</feature>
<comment type="caution">
    <text evidence="10">The sequence shown here is derived from an EMBL/GenBank/DDBJ whole genome shotgun (WGS) entry which is preliminary data.</text>
</comment>
<feature type="region of interest" description="Disordered" evidence="8">
    <location>
        <begin position="1"/>
        <end position="28"/>
    </location>
</feature>
<dbReference type="Gene3D" id="1.10.3720.10">
    <property type="entry name" value="MetI-like"/>
    <property type="match status" value="1"/>
</dbReference>
<dbReference type="Proteomes" id="UP000272474">
    <property type="component" value="Unassembled WGS sequence"/>
</dbReference>
<feature type="transmembrane region" description="Helical" evidence="7">
    <location>
        <begin position="245"/>
        <end position="265"/>
    </location>
</feature>
<keyword evidence="2 7" id="KW-0813">Transport</keyword>
<organism evidence="10 11">
    <name type="scientific">Streptomyces hoynatensis</name>
    <dbReference type="NCBI Taxonomy" id="1141874"/>
    <lineage>
        <taxon>Bacteria</taxon>
        <taxon>Bacillati</taxon>
        <taxon>Actinomycetota</taxon>
        <taxon>Actinomycetes</taxon>
        <taxon>Kitasatosporales</taxon>
        <taxon>Streptomycetaceae</taxon>
        <taxon>Streptomyces</taxon>
    </lineage>
</organism>
<dbReference type="GO" id="GO:0005886">
    <property type="term" value="C:plasma membrane"/>
    <property type="evidence" value="ECO:0007669"/>
    <property type="project" value="UniProtKB-SubCell"/>
</dbReference>
<dbReference type="RefSeq" id="WP_120674845.1">
    <property type="nucleotide sequence ID" value="NZ_RBAL01000001.1"/>
</dbReference>
<evidence type="ECO:0000313" key="10">
    <source>
        <dbReference type="EMBL" id="RKN47057.1"/>
    </source>
</evidence>
<evidence type="ECO:0000256" key="1">
    <source>
        <dbReference type="ARBA" id="ARBA00004651"/>
    </source>
</evidence>
<accession>A0A3A9ZI82</accession>
<name>A0A3A9ZI82_9ACTN</name>
<proteinExistence type="inferred from homology"/>
<dbReference type="InterPro" id="IPR000515">
    <property type="entry name" value="MetI-like"/>
</dbReference>
<dbReference type="EMBL" id="RBAL01000001">
    <property type="protein sequence ID" value="RKN47057.1"/>
    <property type="molecule type" value="Genomic_DNA"/>
</dbReference>
<dbReference type="InterPro" id="IPR050366">
    <property type="entry name" value="BP-dependent_transpt_permease"/>
</dbReference>
<dbReference type="CDD" id="cd06261">
    <property type="entry name" value="TM_PBP2"/>
    <property type="match status" value="1"/>
</dbReference>
<evidence type="ECO:0000256" key="3">
    <source>
        <dbReference type="ARBA" id="ARBA00022475"/>
    </source>
</evidence>
<evidence type="ECO:0000256" key="8">
    <source>
        <dbReference type="SAM" id="MobiDB-lite"/>
    </source>
</evidence>
<evidence type="ECO:0000256" key="4">
    <source>
        <dbReference type="ARBA" id="ARBA00022692"/>
    </source>
</evidence>
<dbReference type="OrthoDB" id="9812701at2"/>
<comment type="subcellular location">
    <subcellularLocation>
        <location evidence="1 7">Cell membrane</location>
        <topology evidence="1 7">Multi-pass membrane protein</topology>
    </subcellularLocation>
</comment>
<evidence type="ECO:0000256" key="7">
    <source>
        <dbReference type="RuleBase" id="RU363032"/>
    </source>
</evidence>
<feature type="transmembrane region" description="Helical" evidence="7">
    <location>
        <begin position="135"/>
        <end position="161"/>
    </location>
</feature>
<keyword evidence="5 7" id="KW-1133">Transmembrane helix</keyword>
<evidence type="ECO:0000259" key="9">
    <source>
        <dbReference type="PROSITE" id="PS50928"/>
    </source>
</evidence>
<feature type="transmembrane region" description="Helical" evidence="7">
    <location>
        <begin position="65"/>
        <end position="85"/>
    </location>
</feature>
<keyword evidence="4 7" id="KW-0812">Transmembrane</keyword>
<dbReference type="AlphaFoldDB" id="A0A3A9ZI82"/>
<keyword evidence="3" id="KW-1003">Cell membrane</keyword>
<sequence>MPEPQEPQAAATAPNSPDAGPAAGAAVPSQGAPVAVAVAEAGPAPGRPRSLWSDAWHDLRRRPSFVIPALIILLLLVIAVFPGWFTSASPRAADLTNHYLQKPQLTHFFSPEWLGYNQQGQSVYARIIYGTRASIVIGLSVTVLVMIFGSLVGMLAGYFGGWVDTVLSRLTDIFLGIPFLLGTMVILVSFDTRSEWTVTLALAFLGWTTIARVMRGSVIAVKQADYVAAARSLGAGTWRILMRHILPNAVAPVIVVGMVALGGYITAEAVLSFLGIGLSDPAISWGADINRAQERIRNAPHILLYPSILLSITILSFLMLGDAVRDALDPKLR</sequence>
<dbReference type="PROSITE" id="PS50928">
    <property type="entry name" value="ABC_TM1"/>
    <property type="match status" value="1"/>
</dbReference>
<dbReference type="Pfam" id="PF00528">
    <property type="entry name" value="BPD_transp_1"/>
    <property type="match status" value="1"/>
</dbReference>
<dbReference type="Pfam" id="PF12911">
    <property type="entry name" value="OppC_N"/>
    <property type="match status" value="1"/>
</dbReference>
<keyword evidence="6 7" id="KW-0472">Membrane</keyword>
<evidence type="ECO:0000256" key="6">
    <source>
        <dbReference type="ARBA" id="ARBA00023136"/>
    </source>
</evidence>
<evidence type="ECO:0000256" key="5">
    <source>
        <dbReference type="ARBA" id="ARBA00022989"/>
    </source>
</evidence>
<dbReference type="PANTHER" id="PTHR43386">
    <property type="entry name" value="OLIGOPEPTIDE TRANSPORT SYSTEM PERMEASE PROTEIN APPC"/>
    <property type="match status" value="1"/>
</dbReference>
<evidence type="ECO:0000256" key="2">
    <source>
        <dbReference type="ARBA" id="ARBA00022448"/>
    </source>
</evidence>
<protein>
    <submittedName>
        <fullName evidence="10">ABC transporter permease</fullName>
    </submittedName>
</protein>
<dbReference type="GO" id="GO:0055085">
    <property type="term" value="P:transmembrane transport"/>
    <property type="evidence" value="ECO:0007669"/>
    <property type="project" value="InterPro"/>
</dbReference>
<feature type="transmembrane region" description="Helical" evidence="7">
    <location>
        <begin position="173"/>
        <end position="190"/>
    </location>
</feature>
<dbReference type="SUPFAM" id="SSF161098">
    <property type="entry name" value="MetI-like"/>
    <property type="match status" value="1"/>
</dbReference>
<reference evidence="10 11" key="1">
    <citation type="journal article" date="2014" name="Int. J. Syst. Evol. Microbiol.">
        <title>Streptomyces hoynatensis sp. nov., isolated from deep marine sediment.</title>
        <authorList>
            <person name="Veyisoglu A."/>
            <person name="Sahin N."/>
        </authorList>
    </citation>
    <scope>NUCLEOTIDE SEQUENCE [LARGE SCALE GENOMIC DNA]</scope>
    <source>
        <strain evidence="10 11">KCTC 29097</strain>
    </source>
</reference>
<dbReference type="InterPro" id="IPR025966">
    <property type="entry name" value="OppC_N"/>
</dbReference>
<keyword evidence="11" id="KW-1185">Reference proteome</keyword>
<gene>
    <name evidence="10" type="ORF">D7294_02425</name>
</gene>
<dbReference type="PANTHER" id="PTHR43386:SF6">
    <property type="entry name" value="ABC TRANSPORTER PERMEASE PROTEIN"/>
    <property type="match status" value="1"/>
</dbReference>
<evidence type="ECO:0000313" key="11">
    <source>
        <dbReference type="Proteomes" id="UP000272474"/>
    </source>
</evidence>
<comment type="similarity">
    <text evidence="7">Belongs to the binding-protein-dependent transport system permease family.</text>
</comment>